<dbReference type="Ensembl" id="ENSCCRT00010111778.1">
    <property type="protein sequence ID" value="ENSCCRP00010100708.1"/>
    <property type="gene ID" value="ENSCCRG00010044233.1"/>
</dbReference>
<dbReference type="Proteomes" id="UP000694427">
    <property type="component" value="Unplaced"/>
</dbReference>
<feature type="transmembrane region" description="Helical" evidence="1">
    <location>
        <begin position="103"/>
        <end position="124"/>
    </location>
</feature>
<accession>A0A8C1P1A4</accession>
<dbReference type="PANTHER" id="PTHR23320">
    <property type="entry name" value="MEMBRANE-SPANNING 4-DOMAINS SUBFAMILY A MS4A -RELATED"/>
    <property type="match status" value="1"/>
</dbReference>
<reference evidence="2" key="1">
    <citation type="submission" date="2025-08" db="UniProtKB">
        <authorList>
            <consortium name="Ensembl"/>
        </authorList>
    </citation>
    <scope>IDENTIFICATION</scope>
</reference>
<dbReference type="PANTHER" id="PTHR23320:SF128">
    <property type="entry name" value="MEMBRANE-SPANNING 4-DOMAINS SUBFAMILY A MEMBER 4A"/>
    <property type="match status" value="1"/>
</dbReference>
<organism evidence="2 3">
    <name type="scientific">Cyprinus carpio</name>
    <name type="common">Common carp</name>
    <dbReference type="NCBI Taxonomy" id="7962"/>
    <lineage>
        <taxon>Eukaryota</taxon>
        <taxon>Metazoa</taxon>
        <taxon>Chordata</taxon>
        <taxon>Craniata</taxon>
        <taxon>Vertebrata</taxon>
        <taxon>Euteleostomi</taxon>
        <taxon>Actinopterygii</taxon>
        <taxon>Neopterygii</taxon>
        <taxon>Teleostei</taxon>
        <taxon>Ostariophysi</taxon>
        <taxon>Cypriniformes</taxon>
        <taxon>Cyprinidae</taxon>
        <taxon>Cyprininae</taxon>
        <taxon>Cyprinus</taxon>
    </lineage>
</organism>
<keyword evidence="1" id="KW-0472">Membrane</keyword>
<evidence type="ECO:0000313" key="3">
    <source>
        <dbReference type="Proteomes" id="UP000694427"/>
    </source>
</evidence>
<keyword evidence="1" id="KW-0812">Transmembrane</keyword>
<dbReference type="AlphaFoldDB" id="A0A8C1P1A4"/>
<dbReference type="InterPro" id="IPR030417">
    <property type="entry name" value="MS4A"/>
</dbReference>
<keyword evidence="3" id="KW-1185">Reference proteome</keyword>
<feature type="transmembrane region" description="Helical" evidence="1">
    <location>
        <begin position="53"/>
        <end position="71"/>
    </location>
</feature>
<proteinExistence type="predicted"/>
<feature type="transmembrane region" description="Helical" evidence="1">
    <location>
        <begin position="77"/>
        <end position="96"/>
    </location>
</feature>
<evidence type="ECO:0000256" key="1">
    <source>
        <dbReference type="SAM" id="Phobius"/>
    </source>
</evidence>
<feature type="transmembrane region" description="Helical" evidence="1">
    <location>
        <begin position="136"/>
        <end position="160"/>
    </location>
</feature>
<name>A0A8C1P1A4_CYPCA</name>
<evidence type="ECO:0000313" key="2">
    <source>
        <dbReference type="Ensembl" id="ENSCCRP00010100708.1"/>
    </source>
</evidence>
<keyword evidence="1" id="KW-1133">Transmembrane helix</keyword>
<reference evidence="2" key="2">
    <citation type="submission" date="2025-09" db="UniProtKB">
        <authorList>
            <consortium name="Ensembl"/>
        </authorList>
    </citation>
    <scope>IDENTIFICATION</scope>
</reference>
<sequence>MESSKVISTDKATVIIQVNSQVAKDTLICDGQQARVAYHNTALKGFLKAQPKALGAVQIMTGVTVFLFGIIRTTDVYNFPAVALFSGITYWGSLVVKASLGMNVVSAVTAGLAIVLMGIQLRVISMDHPSLHAEKLRVVGIMLVFTVPQFIISICISAFACKATSNIESTVINVLLN</sequence>
<protein>
    <submittedName>
        <fullName evidence="2">Uncharacterized protein</fullName>
    </submittedName>
</protein>